<dbReference type="GO" id="GO:0008289">
    <property type="term" value="F:lipid binding"/>
    <property type="evidence" value="ECO:0007669"/>
    <property type="project" value="UniProtKB-KW"/>
</dbReference>
<evidence type="ECO:0000256" key="2">
    <source>
        <dbReference type="ARBA" id="ARBA00006704"/>
    </source>
</evidence>
<comment type="function">
    <text evidence="13">Key component of the F(0) channel; it plays a direct role in translocation across the membrane. A homomeric c-ring of between 10-14 subunits forms the central stalk rotor element with the F(1) delta and epsilon subunits.</text>
</comment>
<dbReference type="PRINTS" id="PR00124">
    <property type="entry name" value="ATPASEC"/>
</dbReference>
<evidence type="ECO:0000256" key="8">
    <source>
        <dbReference type="ARBA" id="ARBA00023065"/>
    </source>
</evidence>
<dbReference type="CDD" id="cd18121">
    <property type="entry name" value="ATP-synt_Fo_c"/>
    <property type="match status" value="1"/>
</dbReference>
<dbReference type="InterPro" id="IPR005953">
    <property type="entry name" value="ATP_synth_csu_bac/chlpt"/>
</dbReference>
<keyword evidence="9 13" id="KW-0446">Lipid-binding</keyword>
<dbReference type="GO" id="GO:0033177">
    <property type="term" value="C:proton-transporting two-sector ATPase complex, proton-transporting domain"/>
    <property type="evidence" value="ECO:0007669"/>
    <property type="project" value="InterPro"/>
</dbReference>
<evidence type="ECO:0000313" key="15">
    <source>
        <dbReference type="EMBL" id="OGZ63907.1"/>
    </source>
</evidence>
<evidence type="ECO:0000256" key="7">
    <source>
        <dbReference type="ARBA" id="ARBA00022989"/>
    </source>
</evidence>
<dbReference type="EMBL" id="MHOO01000011">
    <property type="protein sequence ID" value="OGZ63907.1"/>
    <property type="molecule type" value="Genomic_DNA"/>
</dbReference>
<dbReference type="GO" id="GO:0045259">
    <property type="term" value="C:proton-transporting ATP synthase complex"/>
    <property type="evidence" value="ECO:0007669"/>
    <property type="project" value="UniProtKB-KW"/>
</dbReference>
<dbReference type="InterPro" id="IPR020537">
    <property type="entry name" value="ATP_synth_F0_csu_DDCD_BS"/>
</dbReference>
<evidence type="ECO:0000256" key="11">
    <source>
        <dbReference type="ARBA" id="ARBA00023310"/>
    </source>
</evidence>
<evidence type="ECO:0000256" key="9">
    <source>
        <dbReference type="ARBA" id="ARBA00023121"/>
    </source>
</evidence>
<evidence type="ECO:0000256" key="3">
    <source>
        <dbReference type="ARBA" id="ARBA00022448"/>
    </source>
</evidence>
<dbReference type="PANTHER" id="PTHR10031">
    <property type="entry name" value="ATP SYNTHASE LIPID-BINDING PROTEIN, MITOCHONDRIAL"/>
    <property type="match status" value="1"/>
</dbReference>
<evidence type="ECO:0000256" key="12">
    <source>
        <dbReference type="ARBA" id="ARBA00025198"/>
    </source>
</evidence>
<feature type="transmembrane region" description="Helical" evidence="13">
    <location>
        <begin position="6"/>
        <end position="29"/>
    </location>
</feature>
<name>A0A1G2HN30_9BACT</name>
<organism evidence="15 16">
    <name type="scientific">Candidatus Staskawiczbacteria bacterium RIFCSPHIGHO2_01_FULL_39_25</name>
    <dbReference type="NCBI Taxonomy" id="1802202"/>
    <lineage>
        <taxon>Bacteria</taxon>
        <taxon>Candidatus Staskawicziibacteriota</taxon>
    </lineage>
</organism>
<feature type="transmembrane region" description="Helical" evidence="13">
    <location>
        <begin position="50"/>
        <end position="72"/>
    </location>
</feature>
<dbReference type="InterPro" id="IPR035921">
    <property type="entry name" value="F/V-ATP_Csub_sf"/>
</dbReference>
<reference evidence="15 16" key="1">
    <citation type="journal article" date="2016" name="Nat. Commun.">
        <title>Thousands of microbial genomes shed light on interconnected biogeochemical processes in an aquifer system.</title>
        <authorList>
            <person name="Anantharaman K."/>
            <person name="Brown C.T."/>
            <person name="Hug L.A."/>
            <person name="Sharon I."/>
            <person name="Castelle C.J."/>
            <person name="Probst A.J."/>
            <person name="Thomas B.C."/>
            <person name="Singh A."/>
            <person name="Wilkins M.J."/>
            <person name="Karaoz U."/>
            <person name="Brodie E.L."/>
            <person name="Williams K.H."/>
            <person name="Hubbard S.S."/>
            <person name="Banfield J.F."/>
        </authorList>
    </citation>
    <scope>NUCLEOTIDE SEQUENCE [LARGE SCALE GENOMIC DNA]</scope>
</reference>
<keyword evidence="13" id="KW-1003">Cell membrane</keyword>
<comment type="similarity">
    <text evidence="2 13">Belongs to the ATPase C chain family.</text>
</comment>
<protein>
    <recommendedName>
        <fullName evidence="13">ATP synthase subunit c</fullName>
    </recommendedName>
    <alternativeName>
        <fullName evidence="13">ATP synthase F(0) sector subunit c</fullName>
    </alternativeName>
    <alternativeName>
        <fullName evidence="13">F-type ATPase subunit c</fullName>
        <shortName evidence="13">F-ATPase subunit c</shortName>
    </alternativeName>
    <alternativeName>
        <fullName evidence="13">Lipid-binding protein</fullName>
    </alternativeName>
</protein>
<keyword evidence="6 13" id="KW-0375">Hydrogen ion transport</keyword>
<comment type="caution">
    <text evidence="15">The sequence shown here is derived from an EMBL/GenBank/DDBJ whole genome shotgun (WGS) entry which is preliminary data.</text>
</comment>
<dbReference type="SUPFAM" id="SSF81333">
    <property type="entry name" value="F1F0 ATP synthase subunit C"/>
    <property type="match status" value="1"/>
</dbReference>
<dbReference type="Pfam" id="PF00137">
    <property type="entry name" value="ATP-synt_C"/>
    <property type="match status" value="1"/>
</dbReference>
<dbReference type="InterPro" id="IPR000454">
    <property type="entry name" value="ATP_synth_F0_csu"/>
</dbReference>
<dbReference type="GO" id="GO:0046933">
    <property type="term" value="F:proton-transporting ATP synthase activity, rotational mechanism"/>
    <property type="evidence" value="ECO:0007669"/>
    <property type="project" value="UniProtKB-UniRule"/>
</dbReference>
<evidence type="ECO:0000259" key="14">
    <source>
        <dbReference type="Pfam" id="PF00137"/>
    </source>
</evidence>
<comment type="function">
    <text evidence="12 13">F(1)F(0) ATP synthase produces ATP from ADP in the presence of a proton or sodium gradient. F-type ATPases consist of two structural domains, F(1) containing the extramembraneous catalytic core and F(0) containing the membrane proton channel, linked together by a central stalk and a peripheral stalk. During catalysis, ATP synthesis in the catalytic domain of F(1) is coupled via a rotary mechanism of the central stalk subunits to proton translocation.</text>
</comment>
<evidence type="ECO:0000256" key="1">
    <source>
        <dbReference type="ARBA" id="ARBA00004141"/>
    </source>
</evidence>
<dbReference type="Gene3D" id="1.20.20.10">
    <property type="entry name" value="F1F0 ATP synthase subunit C"/>
    <property type="match status" value="1"/>
</dbReference>
<dbReference type="PANTHER" id="PTHR10031:SF0">
    <property type="entry name" value="ATPASE PROTEIN 9"/>
    <property type="match status" value="1"/>
</dbReference>
<proteinExistence type="inferred from homology"/>
<feature type="site" description="Reversibly protonated during proton transport" evidence="13">
    <location>
        <position position="59"/>
    </location>
</feature>
<comment type="subcellular location">
    <subcellularLocation>
        <location evidence="13">Cell membrane</location>
        <topology evidence="13">Multi-pass membrane protein</topology>
    </subcellularLocation>
    <subcellularLocation>
        <location evidence="1">Membrane</location>
        <topology evidence="1">Multi-pass membrane protein</topology>
    </subcellularLocation>
</comment>
<evidence type="ECO:0000256" key="10">
    <source>
        <dbReference type="ARBA" id="ARBA00023136"/>
    </source>
</evidence>
<keyword evidence="8 13" id="KW-0406">Ion transport</keyword>
<evidence type="ECO:0000313" key="16">
    <source>
        <dbReference type="Proteomes" id="UP000176855"/>
    </source>
</evidence>
<evidence type="ECO:0000256" key="4">
    <source>
        <dbReference type="ARBA" id="ARBA00022547"/>
    </source>
</evidence>
<gene>
    <name evidence="13" type="primary">atpE</name>
    <name evidence="15" type="ORF">A2730_01305</name>
</gene>
<dbReference type="Proteomes" id="UP000176855">
    <property type="component" value="Unassembled WGS sequence"/>
</dbReference>
<keyword evidence="7 13" id="KW-1133">Transmembrane helix</keyword>
<dbReference type="AlphaFoldDB" id="A0A1G2HN30"/>
<sequence>MDIDQVRLWATVGSIAIGTIAPAISIGFIGSTAVKSISRNPEAAAKIQTAMILAIAFAEAIAIYSLVIALIIKFVA</sequence>
<evidence type="ECO:0000256" key="13">
    <source>
        <dbReference type="HAMAP-Rule" id="MF_01396"/>
    </source>
</evidence>
<keyword evidence="3 13" id="KW-0813">Transport</keyword>
<dbReference type="InterPro" id="IPR038662">
    <property type="entry name" value="ATP_synth_F0_csu_sf"/>
</dbReference>
<keyword evidence="5 13" id="KW-0812">Transmembrane</keyword>
<evidence type="ECO:0000256" key="5">
    <source>
        <dbReference type="ARBA" id="ARBA00022692"/>
    </source>
</evidence>
<keyword evidence="4 13" id="KW-0138">CF(0)</keyword>
<dbReference type="STRING" id="1802202.A2730_01305"/>
<dbReference type="HAMAP" id="MF_01396">
    <property type="entry name" value="ATP_synth_c_bact"/>
    <property type="match status" value="1"/>
</dbReference>
<dbReference type="NCBIfam" id="TIGR01260">
    <property type="entry name" value="ATP_synt_c"/>
    <property type="match status" value="1"/>
</dbReference>
<keyword evidence="10 13" id="KW-0472">Membrane</keyword>
<dbReference type="GO" id="GO:0005886">
    <property type="term" value="C:plasma membrane"/>
    <property type="evidence" value="ECO:0007669"/>
    <property type="project" value="UniProtKB-SubCell"/>
</dbReference>
<feature type="domain" description="V-ATPase proteolipid subunit C-like" evidence="14">
    <location>
        <begin position="14"/>
        <end position="72"/>
    </location>
</feature>
<dbReference type="PROSITE" id="PS00605">
    <property type="entry name" value="ATPASE_C"/>
    <property type="match status" value="1"/>
</dbReference>
<accession>A0A1G2HN30</accession>
<dbReference type="InterPro" id="IPR002379">
    <property type="entry name" value="ATPase_proteolipid_c-like_dom"/>
</dbReference>
<evidence type="ECO:0000256" key="6">
    <source>
        <dbReference type="ARBA" id="ARBA00022781"/>
    </source>
</evidence>
<keyword evidence="11 13" id="KW-0066">ATP synthesis</keyword>